<reference evidence="10" key="1">
    <citation type="journal article" date="2023" name="Plant J.">
        <title>The genome of the king protea, Protea cynaroides.</title>
        <authorList>
            <person name="Chang J."/>
            <person name="Duong T.A."/>
            <person name="Schoeman C."/>
            <person name="Ma X."/>
            <person name="Roodt D."/>
            <person name="Barker N."/>
            <person name="Li Z."/>
            <person name="Van de Peer Y."/>
            <person name="Mizrachi E."/>
        </authorList>
    </citation>
    <scope>NUCLEOTIDE SEQUENCE</scope>
    <source>
        <tissue evidence="10">Young leaves</tissue>
    </source>
</reference>
<evidence type="ECO:0000313" key="10">
    <source>
        <dbReference type="EMBL" id="KAJ4975878.1"/>
    </source>
</evidence>
<keyword evidence="3" id="KW-0812">Transmembrane</keyword>
<feature type="compositionally biased region" description="Polar residues" evidence="8">
    <location>
        <begin position="241"/>
        <end position="264"/>
    </location>
</feature>
<name>A0A9Q0KSB0_9MAGN</name>
<dbReference type="PROSITE" id="PS50011">
    <property type="entry name" value="PROTEIN_KINASE_DOM"/>
    <property type="match status" value="1"/>
</dbReference>
<dbReference type="Pfam" id="PF00069">
    <property type="entry name" value="Pkinase"/>
    <property type="match status" value="1"/>
</dbReference>
<evidence type="ECO:0000256" key="2">
    <source>
        <dbReference type="ARBA" id="ARBA00022527"/>
    </source>
</evidence>
<keyword evidence="2" id="KW-0723">Serine/threonine-protein kinase</keyword>
<proteinExistence type="predicted"/>
<evidence type="ECO:0000313" key="11">
    <source>
        <dbReference type="Proteomes" id="UP001141806"/>
    </source>
</evidence>
<dbReference type="SMART" id="SM00220">
    <property type="entry name" value="S_TKc"/>
    <property type="match status" value="1"/>
</dbReference>
<sequence length="264" mass="29723">MGFAMISRSKHLYMNISKMDLLTRFCLVTTTKLAGLNCMRLQLGQLRGWYICTRTVNRGLIHYDIKPGNILLDSNFCPKVADFGLAKFCNKESHVTMSGGRGTPGYAAPELWMPLPVTYKCDVYSFGMMLFEIVGRRRNFEVNQGESQQWFPRRVWEKFENGELSEMMVLDCKIEEEDREKAEVMCKVGLWCVQYLPEARPSMRTVLKILEGGVQIPVPPNPFQHLISSGVEATVSMESAMDSSKGGSDIENSSGGFTSQSAEN</sequence>
<evidence type="ECO:0000259" key="9">
    <source>
        <dbReference type="PROSITE" id="PS50011"/>
    </source>
</evidence>
<keyword evidence="2" id="KW-0808">Transferase</keyword>
<dbReference type="PANTHER" id="PTHR27009">
    <property type="entry name" value="RUST RESISTANCE KINASE LR10-RELATED"/>
    <property type="match status" value="1"/>
</dbReference>
<feature type="domain" description="Protein kinase" evidence="9">
    <location>
        <begin position="1"/>
        <end position="224"/>
    </location>
</feature>
<dbReference type="PROSITE" id="PS00108">
    <property type="entry name" value="PROTEIN_KINASE_ST"/>
    <property type="match status" value="1"/>
</dbReference>
<keyword evidence="2" id="KW-0418">Kinase</keyword>
<evidence type="ECO:0000256" key="4">
    <source>
        <dbReference type="ARBA" id="ARBA00022729"/>
    </source>
</evidence>
<dbReference type="InterPro" id="IPR008271">
    <property type="entry name" value="Ser/Thr_kinase_AS"/>
</dbReference>
<protein>
    <recommendedName>
        <fullName evidence="9">Protein kinase domain-containing protein</fullName>
    </recommendedName>
</protein>
<comment type="subcellular location">
    <subcellularLocation>
        <location evidence="1">Membrane</location>
        <topology evidence="1">Single-pass type I membrane protein</topology>
    </subcellularLocation>
</comment>
<dbReference type="GO" id="GO:0004674">
    <property type="term" value="F:protein serine/threonine kinase activity"/>
    <property type="evidence" value="ECO:0007669"/>
    <property type="project" value="UniProtKB-KW"/>
</dbReference>
<dbReference type="InterPro" id="IPR011009">
    <property type="entry name" value="Kinase-like_dom_sf"/>
</dbReference>
<dbReference type="GO" id="GO:0005524">
    <property type="term" value="F:ATP binding"/>
    <property type="evidence" value="ECO:0007669"/>
    <property type="project" value="InterPro"/>
</dbReference>
<keyword evidence="11" id="KW-1185">Reference proteome</keyword>
<evidence type="ECO:0000256" key="1">
    <source>
        <dbReference type="ARBA" id="ARBA00004479"/>
    </source>
</evidence>
<keyword evidence="5" id="KW-1133">Transmembrane helix</keyword>
<keyword evidence="6" id="KW-0472">Membrane</keyword>
<dbReference type="InterPro" id="IPR045874">
    <property type="entry name" value="LRK10/LRL21-25-like"/>
</dbReference>
<dbReference type="InterPro" id="IPR000719">
    <property type="entry name" value="Prot_kinase_dom"/>
</dbReference>
<keyword evidence="7" id="KW-0325">Glycoprotein</keyword>
<evidence type="ECO:0000256" key="7">
    <source>
        <dbReference type="ARBA" id="ARBA00023180"/>
    </source>
</evidence>
<comment type="caution">
    <text evidence="10">The sequence shown here is derived from an EMBL/GenBank/DDBJ whole genome shotgun (WGS) entry which is preliminary data.</text>
</comment>
<dbReference type="SUPFAM" id="SSF56112">
    <property type="entry name" value="Protein kinase-like (PK-like)"/>
    <property type="match status" value="1"/>
</dbReference>
<evidence type="ECO:0000256" key="5">
    <source>
        <dbReference type="ARBA" id="ARBA00022989"/>
    </source>
</evidence>
<dbReference type="OrthoDB" id="4062651at2759"/>
<dbReference type="Proteomes" id="UP001141806">
    <property type="component" value="Unassembled WGS sequence"/>
</dbReference>
<organism evidence="10 11">
    <name type="scientific">Protea cynaroides</name>
    <dbReference type="NCBI Taxonomy" id="273540"/>
    <lineage>
        <taxon>Eukaryota</taxon>
        <taxon>Viridiplantae</taxon>
        <taxon>Streptophyta</taxon>
        <taxon>Embryophyta</taxon>
        <taxon>Tracheophyta</taxon>
        <taxon>Spermatophyta</taxon>
        <taxon>Magnoliopsida</taxon>
        <taxon>Proteales</taxon>
        <taxon>Proteaceae</taxon>
        <taxon>Protea</taxon>
    </lineage>
</organism>
<gene>
    <name evidence="10" type="ORF">NE237_000984</name>
</gene>
<dbReference type="GO" id="GO:0016020">
    <property type="term" value="C:membrane"/>
    <property type="evidence" value="ECO:0007669"/>
    <property type="project" value="UniProtKB-SubCell"/>
</dbReference>
<keyword evidence="4" id="KW-0732">Signal</keyword>
<evidence type="ECO:0000256" key="6">
    <source>
        <dbReference type="ARBA" id="ARBA00023136"/>
    </source>
</evidence>
<evidence type="ECO:0000256" key="8">
    <source>
        <dbReference type="SAM" id="MobiDB-lite"/>
    </source>
</evidence>
<accession>A0A9Q0KSB0</accession>
<dbReference type="AlphaFoldDB" id="A0A9Q0KSB0"/>
<feature type="region of interest" description="Disordered" evidence="8">
    <location>
        <begin position="238"/>
        <end position="264"/>
    </location>
</feature>
<evidence type="ECO:0000256" key="3">
    <source>
        <dbReference type="ARBA" id="ARBA00022692"/>
    </source>
</evidence>
<dbReference type="Gene3D" id="1.10.510.10">
    <property type="entry name" value="Transferase(Phosphotransferase) domain 1"/>
    <property type="match status" value="1"/>
</dbReference>
<dbReference type="EMBL" id="JAMYWD010000003">
    <property type="protein sequence ID" value="KAJ4975878.1"/>
    <property type="molecule type" value="Genomic_DNA"/>
</dbReference>